<dbReference type="AlphaFoldDB" id="A0A7R9D2T8"/>
<reference evidence="3" key="1">
    <citation type="submission" date="2020-11" db="EMBL/GenBank/DDBJ databases">
        <authorList>
            <person name="Tran Van P."/>
        </authorList>
    </citation>
    <scope>NUCLEOTIDE SEQUENCE</scope>
</reference>
<dbReference type="Gene3D" id="3.40.50.410">
    <property type="entry name" value="von Willebrand factor, type A domain"/>
    <property type="match status" value="1"/>
</dbReference>
<dbReference type="SUPFAM" id="SSF53300">
    <property type="entry name" value="vWA-like"/>
    <property type="match status" value="1"/>
</dbReference>
<evidence type="ECO:0000259" key="2">
    <source>
        <dbReference type="Pfam" id="PF03731"/>
    </source>
</evidence>
<accession>A0A7R9D2T8</accession>
<feature type="region of interest" description="Disordered" evidence="1">
    <location>
        <begin position="1"/>
        <end position="28"/>
    </location>
</feature>
<dbReference type="EMBL" id="OD002570">
    <property type="protein sequence ID" value="CAD7405535.1"/>
    <property type="molecule type" value="Genomic_DNA"/>
</dbReference>
<gene>
    <name evidence="3" type="ORF">TPSB3V08_LOCUS5039</name>
</gene>
<dbReference type="InterPro" id="IPR036465">
    <property type="entry name" value="vWFA_dom_sf"/>
</dbReference>
<protein>
    <recommendedName>
        <fullName evidence="2">Ku70/Ku80 N-terminal alpha/beta domain-containing protein</fullName>
    </recommendedName>
</protein>
<dbReference type="Pfam" id="PF03731">
    <property type="entry name" value="Ku_N"/>
    <property type="match status" value="1"/>
</dbReference>
<evidence type="ECO:0000256" key="1">
    <source>
        <dbReference type="SAM" id="MobiDB-lite"/>
    </source>
</evidence>
<dbReference type="GO" id="GO:0032991">
    <property type="term" value="C:protein-containing complex"/>
    <property type="evidence" value="ECO:0007669"/>
    <property type="project" value="UniProtKB-ARBA"/>
</dbReference>
<feature type="domain" description="Ku70/Ku80 N-terminal alpha/beta" evidence="2">
    <location>
        <begin position="51"/>
        <end position="124"/>
    </location>
</feature>
<dbReference type="InterPro" id="IPR005161">
    <property type="entry name" value="Ku_N"/>
</dbReference>
<evidence type="ECO:0000313" key="3">
    <source>
        <dbReference type="EMBL" id="CAD7405535.1"/>
    </source>
</evidence>
<sequence>MYLDPSNLKGGLLGHRQDPRNIPEEPVGLNNSLSRYSSSMYIPEKRVAGDSQVFSCSKDEVAIILLGSENTDNNLNYKNICLAYPLGAPNWNMIEHIEKGIKPSRVDADWFEALILGLDVLREQTITRSTYLPSSKAFVKLVNAMKQYYAPRKSIIAERVSLGKRFQREGESIAKYARAIKQIGASCNYGAFLGEV</sequence>
<organism evidence="3">
    <name type="scientific">Timema poppense</name>
    <name type="common">Walking stick</name>
    <dbReference type="NCBI Taxonomy" id="170557"/>
    <lineage>
        <taxon>Eukaryota</taxon>
        <taxon>Metazoa</taxon>
        <taxon>Ecdysozoa</taxon>
        <taxon>Arthropoda</taxon>
        <taxon>Hexapoda</taxon>
        <taxon>Insecta</taxon>
        <taxon>Pterygota</taxon>
        <taxon>Neoptera</taxon>
        <taxon>Polyneoptera</taxon>
        <taxon>Phasmatodea</taxon>
        <taxon>Timematodea</taxon>
        <taxon>Timematoidea</taxon>
        <taxon>Timematidae</taxon>
        <taxon>Timema</taxon>
    </lineage>
</organism>
<proteinExistence type="predicted"/>
<name>A0A7R9D2T8_TIMPO</name>